<dbReference type="EMBL" id="CAXIXY010000004">
    <property type="protein sequence ID" value="CAL2084216.1"/>
    <property type="molecule type" value="Genomic_DNA"/>
</dbReference>
<gene>
    <name evidence="1" type="ORF">T190607A01A_20266</name>
</gene>
<organism evidence="1 2">
    <name type="scientific">Tenacibaculum platacis</name>
    <dbReference type="NCBI Taxonomy" id="3137852"/>
    <lineage>
        <taxon>Bacteria</taxon>
        <taxon>Pseudomonadati</taxon>
        <taxon>Bacteroidota</taxon>
        <taxon>Flavobacteriia</taxon>
        <taxon>Flavobacteriales</taxon>
        <taxon>Flavobacteriaceae</taxon>
        <taxon>Tenacibaculum</taxon>
    </lineage>
</organism>
<dbReference type="Proteomes" id="UP001497416">
    <property type="component" value="Unassembled WGS sequence"/>
</dbReference>
<dbReference type="RefSeq" id="WP_348711694.1">
    <property type="nucleotide sequence ID" value="NZ_CAXIXY010000004.1"/>
</dbReference>
<proteinExistence type="predicted"/>
<evidence type="ECO:0000313" key="1">
    <source>
        <dbReference type="EMBL" id="CAL2084216.1"/>
    </source>
</evidence>
<comment type="caution">
    <text evidence="1">The sequence shown here is derived from an EMBL/GenBank/DDBJ whole genome shotgun (WGS) entry which is preliminary data.</text>
</comment>
<keyword evidence="2" id="KW-1185">Reference proteome</keyword>
<reference evidence="1 2" key="1">
    <citation type="submission" date="2024-05" db="EMBL/GenBank/DDBJ databases">
        <authorList>
            <person name="Duchaud E."/>
        </authorList>
    </citation>
    <scope>NUCLEOTIDE SEQUENCE [LARGE SCALE GENOMIC DNA]</scope>
    <source>
        <strain evidence="1">Ena-SAMPLE-TAB-13-05-2024-13:56:06:370-140302</strain>
    </source>
</reference>
<accession>A0ABP1ELH1</accession>
<evidence type="ECO:0000313" key="2">
    <source>
        <dbReference type="Proteomes" id="UP001497416"/>
    </source>
</evidence>
<protein>
    <submittedName>
        <fullName evidence="1">Uncharacterized protein</fullName>
    </submittedName>
</protein>
<name>A0ABP1ELH1_9FLAO</name>
<sequence>MKNYLDSSDDVFELNFINCRINPEDFTHEAHLRLAWINIVKYGAEKGQINILNQLKNFVIHVGAKDKFHKTLTVASFNVINHFIQKSTSHSFTDFIEEFPLLKFDFKKFIYAHYSLELINSELARRKYVYPDLKPFE</sequence>